<dbReference type="Gene3D" id="1.10.8.70">
    <property type="entry name" value="Glutamate-tRNA synthetase, class I, anticodon-binding domain 1"/>
    <property type="match status" value="1"/>
</dbReference>
<dbReference type="SUPFAM" id="SSF48163">
    <property type="entry name" value="An anticodon-binding domain of class I aminoacyl-tRNA synthetases"/>
    <property type="match status" value="1"/>
</dbReference>
<evidence type="ECO:0000256" key="6">
    <source>
        <dbReference type="ARBA" id="ARBA00022917"/>
    </source>
</evidence>
<evidence type="ECO:0000256" key="2">
    <source>
        <dbReference type="ARBA" id="ARBA00022490"/>
    </source>
</evidence>
<feature type="short sequence motif" description="'KMSKS' region" evidence="8">
    <location>
        <begin position="273"/>
        <end position="277"/>
    </location>
</feature>
<dbReference type="InterPro" id="IPR014729">
    <property type="entry name" value="Rossmann-like_a/b/a_fold"/>
</dbReference>
<evidence type="ECO:0000259" key="10">
    <source>
        <dbReference type="Pfam" id="PF19269"/>
    </source>
</evidence>
<comment type="catalytic activity">
    <reaction evidence="8">
        <text>tRNA(Glu) + L-glutamate + ATP = L-glutamyl-tRNA(Glu) + AMP + diphosphate</text>
        <dbReference type="Rhea" id="RHEA:23540"/>
        <dbReference type="Rhea" id="RHEA-COMP:9663"/>
        <dbReference type="Rhea" id="RHEA-COMP:9680"/>
        <dbReference type="ChEBI" id="CHEBI:29985"/>
        <dbReference type="ChEBI" id="CHEBI:30616"/>
        <dbReference type="ChEBI" id="CHEBI:33019"/>
        <dbReference type="ChEBI" id="CHEBI:78442"/>
        <dbReference type="ChEBI" id="CHEBI:78520"/>
        <dbReference type="ChEBI" id="CHEBI:456215"/>
        <dbReference type="EC" id="6.1.1.17"/>
    </reaction>
</comment>
<dbReference type="HAMAP" id="MF_00022">
    <property type="entry name" value="Glu_tRNA_synth_type1"/>
    <property type="match status" value="1"/>
</dbReference>
<proteinExistence type="inferred from homology"/>
<dbReference type="InterPro" id="IPR000924">
    <property type="entry name" value="Glu/Gln-tRNA-synth"/>
</dbReference>
<comment type="subcellular location">
    <subcellularLocation>
        <location evidence="8">Cytoplasm</location>
    </subcellularLocation>
</comment>
<reference evidence="11 12" key="1">
    <citation type="submission" date="2024-09" db="EMBL/GenBank/DDBJ databases">
        <authorList>
            <person name="Sun Q."/>
            <person name="Mori K."/>
        </authorList>
    </citation>
    <scope>NUCLEOTIDE SEQUENCE [LARGE SCALE GENOMIC DNA]</scope>
    <source>
        <strain evidence="11 12">CGMCC 1.15906</strain>
    </source>
</reference>
<keyword evidence="4 8" id="KW-0547">Nucleotide-binding</keyword>
<dbReference type="EMBL" id="JBHLTC010000039">
    <property type="protein sequence ID" value="MFC0628482.1"/>
    <property type="molecule type" value="Genomic_DNA"/>
</dbReference>
<dbReference type="Proteomes" id="UP001589890">
    <property type="component" value="Unassembled WGS sequence"/>
</dbReference>
<dbReference type="Gene3D" id="3.40.50.620">
    <property type="entry name" value="HUPs"/>
    <property type="match status" value="1"/>
</dbReference>
<name>A0ABV6QV29_9ACTN</name>
<feature type="domain" description="Aminoacyl-tRNA synthetase class I anticodon-binding" evidence="10">
    <location>
        <begin position="356"/>
        <end position="505"/>
    </location>
</feature>
<dbReference type="InterPro" id="IPR033910">
    <property type="entry name" value="GluRS_core"/>
</dbReference>
<dbReference type="InterPro" id="IPR020751">
    <property type="entry name" value="aa-tRNA-synth_I_codon-bd_sub2"/>
</dbReference>
<comment type="caution">
    <text evidence="8">Lacks conserved residue(s) required for the propagation of feature annotation.</text>
</comment>
<evidence type="ECO:0000256" key="5">
    <source>
        <dbReference type="ARBA" id="ARBA00022840"/>
    </source>
</evidence>
<gene>
    <name evidence="8 11" type="primary">gltX</name>
    <name evidence="11" type="ORF">ACFFGN_30715</name>
</gene>
<dbReference type="Gene3D" id="1.10.10.350">
    <property type="match status" value="1"/>
</dbReference>
<dbReference type="GO" id="GO:0004818">
    <property type="term" value="F:glutamate-tRNA ligase activity"/>
    <property type="evidence" value="ECO:0007669"/>
    <property type="project" value="UniProtKB-EC"/>
</dbReference>
<dbReference type="InterPro" id="IPR001412">
    <property type="entry name" value="aa-tRNA-synth_I_CS"/>
</dbReference>
<keyword evidence="5 8" id="KW-0067">ATP-binding</keyword>
<evidence type="ECO:0000256" key="7">
    <source>
        <dbReference type="ARBA" id="ARBA00023146"/>
    </source>
</evidence>
<dbReference type="NCBIfam" id="TIGR00464">
    <property type="entry name" value="gltX_bact"/>
    <property type="match status" value="1"/>
</dbReference>
<evidence type="ECO:0000256" key="1">
    <source>
        <dbReference type="ARBA" id="ARBA00007894"/>
    </source>
</evidence>
<dbReference type="PROSITE" id="PS00178">
    <property type="entry name" value="AA_TRNA_LIGASE_I"/>
    <property type="match status" value="1"/>
</dbReference>
<organism evidence="11 12">
    <name type="scientific">Kribbella deserti</name>
    <dbReference type="NCBI Taxonomy" id="1926257"/>
    <lineage>
        <taxon>Bacteria</taxon>
        <taxon>Bacillati</taxon>
        <taxon>Actinomycetota</taxon>
        <taxon>Actinomycetes</taxon>
        <taxon>Propionibacteriales</taxon>
        <taxon>Kribbellaceae</taxon>
        <taxon>Kribbella</taxon>
    </lineage>
</organism>
<keyword evidence="7 8" id="KW-0030">Aminoacyl-tRNA synthetase</keyword>
<dbReference type="PANTHER" id="PTHR43311:SF2">
    <property type="entry name" value="GLUTAMATE--TRNA LIGASE, MITOCHONDRIAL-RELATED"/>
    <property type="match status" value="1"/>
</dbReference>
<evidence type="ECO:0000313" key="12">
    <source>
        <dbReference type="Proteomes" id="UP001589890"/>
    </source>
</evidence>
<evidence type="ECO:0000259" key="9">
    <source>
        <dbReference type="Pfam" id="PF00749"/>
    </source>
</evidence>
<dbReference type="CDD" id="cd00808">
    <property type="entry name" value="GluRS_core"/>
    <property type="match status" value="1"/>
</dbReference>
<evidence type="ECO:0000256" key="3">
    <source>
        <dbReference type="ARBA" id="ARBA00022598"/>
    </source>
</evidence>
<keyword evidence="3 8" id="KW-0436">Ligase</keyword>
<comment type="caution">
    <text evidence="11">The sequence shown here is derived from an EMBL/GenBank/DDBJ whole genome shotgun (WGS) entry which is preliminary data.</text>
</comment>
<dbReference type="InterPro" id="IPR008925">
    <property type="entry name" value="aa_tRNA-synth_I_cd-bd_sf"/>
</dbReference>
<dbReference type="SUPFAM" id="SSF52374">
    <property type="entry name" value="Nucleotidylyl transferase"/>
    <property type="match status" value="1"/>
</dbReference>
<dbReference type="InterPro" id="IPR049940">
    <property type="entry name" value="GluQ/Sye"/>
</dbReference>
<feature type="domain" description="Glutamyl/glutaminyl-tRNA synthetase class Ib catalytic" evidence="9">
    <location>
        <begin position="20"/>
        <end position="339"/>
    </location>
</feature>
<dbReference type="InterPro" id="IPR020058">
    <property type="entry name" value="Glu/Gln-tRNA-synth_Ib_cat-dom"/>
</dbReference>
<dbReference type="RefSeq" id="WP_380054840.1">
    <property type="nucleotide sequence ID" value="NZ_JBHLTC010000039.1"/>
</dbReference>
<keyword evidence="6 8" id="KW-0648">Protein biosynthesis</keyword>
<evidence type="ECO:0000256" key="8">
    <source>
        <dbReference type="HAMAP-Rule" id="MF_00022"/>
    </source>
</evidence>
<keyword evidence="2 8" id="KW-0963">Cytoplasm</keyword>
<comment type="similarity">
    <text evidence="1 8">Belongs to the class-I aminoacyl-tRNA synthetase family. Glutamate--tRNA ligase type 1 subfamily.</text>
</comment>
<keyword evidence="12" id="KW-1185">Reference proteome</keyword>
<protein>
    <recommendedName>
        <fullName evidence="8">Glutamate--tRNA ligase</fullName>
        <ecNumber evidence="8">6.1.1.17</ecNumber>
    </recommendedName>
    <alternativeName>
        <fullName evidence="8">Glutamyl-tRNA synthetase</fullName>
        <shortName evidence="8">GluRS</shortName>
    </alternativeName>
</protein>
<comment type="subunit">
    <text evidence="8">Monomer.</text>
</comment>
<feature type="binding site" evidence="8">
    <location>
        <position position="276"/>
    </location>
    <ligand>
        <name>ATP</name>
        <dbReference type="ChEBI" id="CHEBI:30616"/>
    </ligand>
</feature>
<dbReference type="InterPro" id="IPR004527">
    <property type="entry name" value="Glu-tRNA-ligase_bac/mito"/>
</dbReference>
<dbReference type="InterPro" id="IPR020752">
    <property type="entry name" value="Glu-tRNA-synth_I_codon-bd_sub1"/>
</dbReference>
<dbReference type="EC" id="6.1.1.17" evidence="8"/>
<dbReference type="Pfam" id="PF19269">
    <property type="entry name" value="Anticodon_2"/>
    <property type="match status" value="1"/>
</dbReference>
<evidence type="ECO:0000256" key="4">
    <source>
        <dbReference type="ARBA" id="ARBA00022741"/>
    </source>
</evidence>
<comment type="function">
    <text evidence="8">Catalyzes the attachment of glutamate to tRNA(Glu) in a two-step reaction: glutamate is first activated by ATP to form Glu-AMP and then transferred to the acceptor end of tRNA(Glu).</text>
</comment>
<evidence type="ECO:0000313" key="11">
    <source>
        <dbReference type="EMBL" id="MFC0628482.1"/>
    </source>
</evidence>
<dbReference type="PANTHER" id="PTHR43311">
    <property type="entry name" value="GLUTAMATE--TRNA LIGASE"/>
    <property type="match status" value="1"/>
</dbReference>
<dbReference type="PRINTS" id="PR00987">
    <property type="entry name" value="TRNASYNTHGLU"/>
</dbReference>
<accession>A0ABV6QV29</accession>
<dbReference type="InterPro" id="IPR045462">
    <property type="entry name" value="aa-tRNA-synth_I_cd-bd"/>
</dbReference>
<dbReference type="Pfam" id="PF00749">
    <property type="entry name" value="tRNA-synt_1c"/>
    <property type="match status" value="1"/>
</dbReference>
<sequence>MTERPAPTDDDVLGGLEPNQVRVRFPPSPTGLLTVGNIRSALFNWAFAHHYGGKMVLRIEDTDAARNTPEALAYTLESLRWLGLNWDEGPEVGGEYGPYLQSERFAIYNEISGKLLDAGKAYHCYCSQEELEQRREAARTAGQHSGYDGHCRALTETQVKEYLDAGRRPVLRLRMPDRPITFTDLVRGEITFLPENLGDYVLVRANGHPLYPLVNPVDDALMNITHVLRGEDLLSSTPRQIALYEALGEIGIGNGVAPRFGHLPFVMGEGNKKLSKRDPGSGLGEYMERGFLPEGLLNYLALLGWSIADDRDVFTMDEMIEAFDIRKVNANAARFDPKKCEAINAAHMRLLAPEVFAERLVPFLAKEGLVAAEPTEDQLRMLTAATPLVQERMNTLSEAVDMLGFLFVGEEEFSIDPDAAAKVLTTESGAVLEAASKALADLSEWSTEAIEQALRASLVEGLGLKPKNAFGPVRLAISGRRISPPLFESMELLGREISLGRLDRAREGLSTD</sequence>